<dbReference type="PROSITE" id="PS51293">
    <property type="entry name" value="SANT"/>
    <property type="match status" value="2"/>
</dbReference>
<gene>
    <name evidence="4" type="ORF">HHK36_011115</name>
</gene>
<dbReference type="OrthoDB" id="1746078at2759"/>
<dbReference type="Gene3D" id="1.20.58.1880">
    <property type="match status" value="1"/>
</dbReference>
<dbReference type="CDD" id="cd06222">
    <property type="entry name" value="RNase_H_like"/>
    <property type="match status" value="1"/>
</dbReference>
<proteinExistence type="predicted"/>
<evidence type="ECO:0000259" key="2">
    <source>
        <dbReference type="PROSITE" id="PS51293"/>
    </source>
</evidence>
<feature type="domain" description="HTH myb-type" evidence="3">
    <location>
        <begin position="1080"/>
        <end position="1135"/>
    </location>
</feature>
<sequence length="1801" mass="200547">MHPGRPPDSQKIRIQMDGVALPSSQATRVGMAVWTSGGVLFRGFTKPLFRGSARVAEVEVIRFGLMMVEKYGWREVEIESDAKEIIDYLNETEERGTDGEEYLRFIFILLRRRLFNGGLLSPANLGHESFPRFQSLGLVLKDFWCWCSSEVFTWLLADVLACFSMPPEPMPSDRKDFVKEKKHEKSDSIGSVSMWSDSYQGSRELASWGSDELLRPPDAARNQAKPVDSEELGHGKQGGYQMLSKEPGHGGTPLLSSERMLEDESCWPSAEGHGKEAGYKEPGHGFTPSRPSERMLEDEGFRPSAIYADGKYSRNSRENNGYFSQKEWKGQSSGWCNASPVHSHSTDATAGVTTAAPFEETCPRKKPRLGWGEGLAKYEKKKVEGPDERPRESDCTSPAIPPSTACSLSPGLEEKPVIKAASIDYDTSNLSGLPDHGFQNCIEGLSANLEHLELNPITNLSYQLIKLLQSDEVCSGDSSLVRSTTMNKLLLLKSDILTQLEKTECEIDLYENEFKSLKSGSATNCSGPKASNSLQMERKSKPSEELDSATQLLQRPAPLQLVSSSDIHRETQLLCNRTFKEDCDEAKVEDTDCPGTATSKFVEQLSFEKEVPPSDMMKYDEYSGDFVAARSATPDGQCLVPSINEKKTAGVPDFWDGNHLIETSTNEYVSNEGSLCTISKSLLHDLIWASNKDSASRASEVFDKLLPNDRSQYIILGARSSSWRQNMFLIKEKFAMRKCFLRFKEKILILKFRVFQHLWKEDMRLLSLRKCRAKSQKRFELSSRSHIRYQKHRSSIRSRFTSPGNLTLVPITEMVNFTSKLLSDFQIKLYRNALKMPALILDEKEKRLSRFVTSNGLIEDPYAVEKERKLINPWTSKEKEIFLDMLATFGKDFRKIASCLDHKTTADCIEFYYKNQKSEGFEKIKKLELRERGRSFPTNTYMVTSGKKWNREVNVASLDMLSAASMIATHADDSTKNLKNCGGRSLLGRYYKCKILESSSSYDILRNEKETGGAGVLAGICGSLSSDAVSSCITSSFDPREGCQEWKFQKVSSINGRPLTPEVMQNVEDEETCSDETCGELNSVDWTDEEKSIFIQALRCYGKDFAKISQSVRTRTRDQCKIFFSKARKCLVLDVIHHTPGNEGTPVSDTNGGRSDTEDACVVEMGSALCSTLFSCKKDLDLPSSMTNTNIEASDHAGATHQQSDLNRSRENNGMVKLDDEGTEMVETVFPDDCQAELKSVLICDGNNNFVNFSDSKFDVMPELLPADASLSYDLPVPKKIGQAVTSAGESVSVGGEFGLVHLGPNVAVELKAVPGISTELLKTEPEGRQLLVPENGSVDRRDSDNGADFCSRIDSRCYGPDSKKHNVLNLAAGDSSVNPDFSLTTNHQQQISLELHTSIQKHQIPSWQEISHVPASSVFCDSSAIQYENHRQQASSSILDFEVHGSKQHKKPASLEVYHQYPLGHHSLNYVESSQILRGYPMQVLNKKDMNDFESISSEKPALVQSFSNINRNSQSSQHSVQDLNHDNCNGSKPPHYVAELSLLSKSREQSSSDNSRLHSRNNTDSEEHLCRVGDVKLFGKIRSHPLPLQKPNSSMNENNDNENNDTRNYPPKLNSKSLKLARNYGMDGNSFPSKHGPTNNSGENFPTSNAFWDANKLPDSANLLANYPAAFGENLTSLAVVKRNVQNFGGVSVFPTKEFYGTGGLADYPVYDGTKVQPFTVDVKQHGIFSKLLQKQIGFETVSGFQQQGRVMVGKNVVGRGIPIGEVCTGVSGPVAATKMHHATTRSLKEEESWRRTGA</sequence>
<dbReference type="Pfam" id="PF00249">
    <property type="entry name" value="Myb_DNA-binding"/>
    <property type="match status" value="2"/>
</dbReference>
<dbReference type="InterPro" id="IPR002156">
    <property type="entry name" value="RNaseH_domain"/>
</dbReference>
<feature type="region of interest" description="Disordered" evidence="1">
    <location>
        <begin position="380"/>
        <end position="410"/>
    </location>
</feature>
<dbReference type="GO" id="GO:0004523">
    <property type="term" value="F:RNA-DNA hybrid ribonuclease activity"/>
    <property type="evidence" value="ECO:0007669"/>
    <property type="project" value="InterPro"/>
</dbReference>
<dbReference type="InterPro" id="IPR009057">
    <property type="entry name" value="Homeodomain-like_sf"/>
</dbReference>
<name>A0A834ZBW1_TETSI</name>
<dbReference type="InterPro" id="IPR017930">
    <property type="entry name" value="Myb_dom"/>
</dbReference>
<dbReference type="PROSITE" id="PS51294">
    <property type="entry name" value="HTH_MYB"/>
    <property type="match status" value="1"/>
</dbReference>
<dbReference type="CDD" id="cd00167">
    <property type="entry name" value="SANT"/>
    <property type="match status" value="2"/>
</dbReference>
<protein>
    <submittedName>
        <fullName evidence="4">Uncharacterized protein</fullName>
    </submittedName>
</protein>
<evidence type="ECO:0000313" key="5">
    <source>
        <dbReference type="Proteomes" id="UP000655225"/>
    </source>
</evidence>
<dbReference type="EMBL" id="JABCRI010000007">
    <property type="protein sequence ID" value="KAF8403020.1"/>
    <property type="molecule type" value="Genomic_DNA"/>
</dbReference>
<reference evidence="4 5" key="1">
    <citation type="submission" date="2020-04" db="EMBL/GenBank/DDBJ databases">
        <title>Plant Genome Project.</title>
        <authorList>
            <person name="Zhang R.-G."/>
        </authorList>
    </citation>
    <scope>NUCLEOTIDE SEQUENCE [LARGE SCALE GENOMIC DNA]</scope>
    <source>
        <strain evidence="4">YNK0</strain>
        <tissue evidence="4">Leaf</tissue>
    </source>
</reference>
<dbReference type="Gene3D" id="1.10.10.60">
    <property type="entry name" value="Homeodomain-like"/>
    <property type="match status" value="1"/>
</dbReference>
<dbReference type="SUPFAM" id="SSF46689">
    <property type="entry name" value="Homeodomain-like"/>
    <property type="match status" value="2"/>
</dbReference>
<feature type="region of interest" description="Disordered" evidence="1">
    <location>
        <begin position="1513"/>
        <end position="1570"/>
    </location>
</feature>
<dbReference type="GO" id="GO:0003676">
    <property type="term" value="F:nucleic acid binding"/>
    <property type="evidence" value="ECO:0007669"/>
    <property type="project" value="InterPro"/>
</dbReference>
<dbReference type="InterPro" id="IPR001005">
    <property type="entry name" value="SANT/Myb"/>
</dbReference>
<evidence type="ECO:0000256" key="1">
    <source>
        <dbReference type="SAM" id="MobiDB-lite"/>
    </source>
</evidence>
<dbReference type="PANTHER" id="PTHR47340">
    <property type="entry name" value="DUPLICATED HOMEODOMAIN-LIKE SUPERFAMILY PROTEIN"/>
    <property type="match status" value="1"/>
</dbReference>
<feature type="domain" description="SANT" evidence="2">
    <location>
        <begin position="869"/>
        <end position="920"/>
    </location>
</feature>
<organism evidence="4 5">
    <name type="scientific">Tetracentron sinense</name>
    <name type="common">Spur-leaf</name>
    <dbReference type="NCBI Taxonomy" id="13715"/>
    <lineage>
        <taxon>Eukaryota</taxon>
        <taxon>Viridiplantae</taxon>
        <taxon>Streptophyta</taxon>
        <taxon>Embryophyta</taxon>
        <taxon>Tracheophyta</taxon>
        <taxon>Spermatophyta</taxon>
        <taxon>Magnoliopsida</taxon>
        <taxon>Trochodendrales</taxon>
        <taxon>Trochodendraceae</taxon>
        <taxon>Tetracentron</taxon>
    </lineage>
</organism>
<feature type="region of interest" description="Disordered" evidence="1">
    <location>
        <begin position="213"/>
        <end position="236"/>
    </location>
</feature>
<feature type="region of interest" description="Disordered" evidence="1">
    <location>
        <begin position="519"/>
        <end position="548"/>
    </location>
</feature>
<keyword evidence="5" id="KW-1185">Reference proteome</keyword>
<dbReference type="PANTHER" id="PTHR47340:SF1">
    <property type="entry name" value="DUPLICATED HOMEODOMAIN-LIKE SUPERFAMILY PROTEIN"/>
    <property type="match status" value="1"/>
</dbReference>
<feature type="region of interest" description="Disordered" evidence="1">
    <location>
        <begin position="267"/>
        <end position="298"/>
    </location>
</feature>
<dbReference type="Gene3D" id="3.30.420.10">
    <property type="entry name" value="Ribonuclease H-like superfamily/Ribonuclease H"/>
    <property type="match status" value="1"/>
</dbReference>
<feature type="compositionally biased region" description="Basic and acidic residues" evidence="1">
    <location>
        <begin position="272"/>
        <end position="283"/>
    </location>
</feature>
<accession>A0A834ZBW1</accession>
<dbReference type="Proteomes" id="UP000655225">
    <property type="component" value="Unassembled WGS sequence"/>
</dbReference>
<feature type="compositionally biased region" description="Polar residues" evidence="1">
    <location>
        <begin position="519"/>
        <end position="535"/>
    </location>
</feature>
<dbReference type="InterPro" id="IPR044730">
    <property type="entry name" value="RNase_H-like_dom_plant"/>
</dbReference>
<evidence type="ECO:0000313" key="4">
    <source>
        <dbReference type="EMBL" id="KAF8403020.1"/>
    </source>
</evidence>
<feature type="compositionally biased region" description="Polar residues" evidence="1">
    <location>
        <begin position="1513"/>
        <end position="1532"/>
    </location>
</feature>
<dbReference type="OMA" id="NQDGANH"/>
<dbReference type="Pfam" id="PF13456">
    <property type="entry name" value="RVT_3"/>
    <property type="match status" value="1"/>
</dbReference>
<comment type="caution">
    <text evidence="4">The sequence shown here is derived from an EMBL/GenBank/DDBJ whole genome shotgun (WGS) entry which is preliminary data.</text>
</comment>
<feature type="region of interest" description="Disordered" evidence="1">
    <location>
        <begin position="1584"/>
        <end position="1616"/>
    </location>
</feature>
<dbReference type="SMART" id="SM00717">
    <property type="entry name" value="SANT"/>
    <property type="match status" value="2"/>
</dbReference>
<dbReference type="InterPro" id="IPR017884">
    <property type="entry name" value="SANT_dom"/>
</dbReference>
<feature type="region of interest" description="Disordered" evidence="1">
    <location>
        <begin position="1187"/>
        <end position="1211"/>
    </location>
</feature>
<evidence type="ECO:0000259" key="3">
    <source>
        <dbReference type="PROSITE" id="PS51294"/>
    </source>
</evidence>
<feature type="compositionally biased region" description="Basic and acidic residues" evidence="1">
    <location>
        <begin position="380"/>
        <end position="394"/>
    </location>
</feature>
<dbReference type="InterPro" id="IPR036397">
    <property type="entry name" value="RNaseH_sf"/>
</dbReference>
<feature type="domain" description="SANT" evidence="2">
    <location>
        <begin position="1081"/>
        <end position="1132"/>
    </location>
</feature>